<evidence type="ECO:0000313" key="16">
    <source>
        <dbReference type="Proteomes" id="UP000583556"/>
    </source>
</evidence>
<evidence type="ECO:0000256" key="8">
    <source>
        <dbReference type="ARBA" id="ARBA00023170"/>
    </source>
</evidence>
<keyword evidence="7 10" id="KW-0472">Membrane</keyword>
<dbReference type="InterPro" id="IPR000531">
    <property type="entry name" value="Beta-barrel_TonB"/>
</dbReference>
<dbReference type="PANTHER" id="PTHR32552">
    <property type="entry name" value="FERRICHROME IRON RECEPTOR-RELATED"/>
    <property type="match status" value="1"/>
</dbReference>
<evidence type="ECO:0000259" key="13">
    <source>
        <dbReference type="Pfam" id="PF00593"/>
    </source>
</evidence>
<dbReference type="NCBIfam" id="TIGR01783">
    <property type="entry name" value="TonB-siderophor"/>
    <property type="match status" value="1"/>
</dbReference>
<comment type="similarity">
    <text evidence="2 10 11">Belongs to the TonB-dependent receptor family.</text>
</comment>
<keyword evidence="8 15" id="KW-0675">Receptor</keyword>
<dbReference type="EMBL" id="JABBGM010000006">
    <property type="protein sequence ID" value="NML94924.1"/>
    <property type="molecule type" value="Genomic_DNA"/>
</dbReference>
<keyword evidence="5 10" id="KW-0812">Transmembrane</keyword>
<keyword evidence="16" id="KW-1185">Reference proteome</keyword>
<dbReference type="PROSITE" id="PS52016">
    <property type="entry name" value="TONB_DEPENDENT_REC_3"/>
    <property type="match status" value="1"/>
</dbReference>
<feature type="domain" description="TonB-dependent receptor-like beta-barrel" evidence="13">
    <location>
        <begin position="242"/>
        <end position="664"/>
    </location>
</feature>
<keyword evidence="3 10" id="KW-0813">Transport</keyword>
<dbReference type="Pfam" id="PF00593">
    <property type="entry name" value="TonB_dep_Rec_b-barrel"/>
    <property type="match status" value="1"/>
</dbReference>
<evidence type="ECO:0000256" key="2">
    <source>
        <dbReference type="ARBA" id="ARBA00009810"/>
    </source>
</evidence>
<evidence type="ECO:0000256" key="3">
    <source>
        <dbReference type="ARBA" id="ARBA00022448"/>
    </source>
</evidence>
<comment type="subcellular location">
    <subcellularLocation>
        <location evidence="1 10">Cell outer membrane</location>
        <topology evidence="1 10">Multi-pass membrane protein</topology>
    </subcellularLocation>
</comment>
<comment type="caution">
    <text evidence="15">The sequence shown here is derived from an EMBL/GenBank/DDBJ whole genome shotgun (WGS) entry which is preliminary data.</text>
</comment>
<sequence>MQFRQSLLATAAASALALGSASAHAEEASEAERITVIGRAGEQVPSGATGLPLSVFDTPQAVTVVDRAALDTFGLDETNEVLRYVTGVNVEQAETDRTYYNARGFDISEAMVDGIAIPNFWGPTIGAVDTVAWDSIEVIRGANAMMAGVGNPSGTINYHRRHPTGERHVSTELSAGSWGKVRGEFDLDTPITKDGRWAIRVTGAVQNADSYLRDYRSKRSVVQAVLDGQITDTLKLSAGYTRQTGTSRGVLWGALPLQDAAGNQLEWDTGASTTQDWTYWKRTDQTAYGELSWEFAPGWTARQHVTRRVSDEPSRLFYVYGAPDAETGAGLYGYPGGYLSTARGWISDSSVRGTFRLLGREQAISLGAQYTEATFGYLSYPVPTTDPAWGALPGDVNSWNGTEVPHPAFGDAVVSARIKDRQWRLRAATDLSLAERLNLVLGVNYLNVRTDGFTFGVSAQRRESGANPFVGVTWGVVPGVNLYASYSGIFSPQKEISTALTPLGSAKGKSWEGGVKAQTADKALFGSIAVFRSEQSNLAEAAGFDTTLGQTLYRGIDVRSTGVEAEIGGNITSNLSVQGGVTHLSIKDKTGNAARTYVPRTTANLLVRWSPVEKVHLGAGLRWQDDVYITNALGTIRQPSYATVQLQAGYDLTENVAFNVNVANATNHKHLTSLYWDQAFYAAPRSVLGSVRLSF</sequence>
<dbReference type="Gene3D" id="2.40.170.20">
    <property type="entry name" value="TonB-dependent receptor, beta-barrel domain"/>
    <property type="match status" value="1"/>
</dbReference>
<dbReference type="Gene3D" id="2.170.130.10">
    <property type="entry name" value="TonB-dependent receptor, plug domain"/>
    <property type="match status" value="1"/>
</dbReference>
<feature type="chain" id="PRO_5031314964" evidence="12">
    <location>
        <begin position="26"/>
        <end position="695"/>
    </location>
</feature>
<accession>A0A7Y0BQZ5</accession>
<evidence type="ECO:0000256" key="10">
    <source>
        <dbReference type="PROSITE-ProRule" id="PRU01360"/>
    </source>
</evidence>
<gene>
    <name evidence="15" type="ORF">HHL27_14715</name>
</gene>
<evidence type="ECO:0000256" key="7">
    <source>
        <dbReference type="ARBA" id="ARBA00023136"/>
    </source>
</evidence>
<protein>
    <submittedName>
        <fullName evidence="15">TonB-dependent siderophore receptor</fullName>
    </submittedName>
</protein>
<evidence type="ECO:0000256" key="5">
    <source>
        <dbReference type="ARBA" id="ARBA00022692"/>
    </source>
</evidence>
<keyword evidence="12" id="KW-0732">Signal</keyword>
<evidence type="ECO:0000256" key="9">
    <source>
        <dbReference type="ARBA" id="ARBA00023237"/>
    </source>
</evidence>
<name>A0A7Y0BQZ5_9SPHN</name>
<dbReference type="GO" id="GO:0009279">
    <property type="term" value="C:cell outer membrane"/>
    <property type="evidence" value="ECO:0007669"/>
    <property type="project" value="UniProtKB-SubCell"/>
</dbReference>
<evidence type="ECO:0000256" key="6">
    <source>
        <dbReference type="ARBA" id="ARBA00023077"/>
    </source>
</evidence>
<dbReference type="InterPro" id="IPR010105">
    <property type="entry name" value="TonB_sidphr_rcpt"/>
</dbReference>
<dbReference type="InterPro" id="IPR012910">
    <property type="entry name" value="Plug_dom"/>
</dbReference>
<proteinExistence type="inferred from homology"/>
<reference evidence="15 16" key="1">
    <citation type="submission" date="2020-04" db="EMBL/GenBank/DDBJ databases">
        <title>Novosphingobium sp. TW-4 isolated from soil.</title>
        <authorList>
            <person name="Dahal R.H."/>
            <person name="Chaudhary D.K."/>
        </authorList>
    </citation>
    <scope>NUCLEOTIDE SEQUENCE [LARGE SCALE GENOMIC DNA]</scope>
    <source>
        <strain evidence="15 16">TW-4</strain>
    </source>
</reference>
<keyword evidence="4 10" id="KW-1134">Transmembrane beta strand</keyword>
<dbReference type="Proteomes" id="UP000583556">
    <property type="component" value="Unassembled WGS sequence"/>
</dbReference>
<dbReference type="InterPro" id="IPR039426">
    <property type="entry name" value="TonB-dep_rcpt-like"/>
</dbReference>
<dbReference type="Pfam" id="PF07715">
    <property type="entry name" value="Plug"/>
    <property type="match status" value="1"/>
</dbReference>
<evidence type="ECO:0000256" key="11">
    <source>
        <dbReference type="RuleBase" id="RU003357"/>
    </source>
</evidence>
<dbReference type="InterPro" id="IPR037066">
    <property type="entry name" value="Plug_dom_sf"/>
</dbReference>
<dbReference type="GO" id="GO:0015344">
    <property type="term" value="F:siderophore uptake transmembrane transporter activity"/>
    <property type="evidence" value="ECO:0007669"/>
    <property type="project" value="TreeGrafter"/>
</dbReference>
<evidence type="ECO:0000259" key="14">
    <source>
        <dbReference type="Pfam" id="PF07715"/>
    </source>
</evidence>
<dbReference type="GO" id="GO:0038023">
    <property type="term" value="F:signaling receptor activity"/>
    <property type="evidence" value="ECO:0007669"/>
    <property type="project" value="InterPro"/>
</dbReference>
<dbReference type="SUPFAM" id="SSF56935">
    <property type="entry name" value="Porins"/>
    <property type="match status" value="1"/>
</dbReference>
<dbReference type="AlphaFoldDB" id="A0A7Y0BQZ5"/>
<organism evidence="15 16">
    <name type="scientific">Novosphingobium olei</name>
    <dbReference type="NCBI Taxonomy" id="2728851"/>
    <lineage>
        <taxon>Bacteria</taxon>
        <taxon>Pseudomonadati</taxon>
        <taxon>Pseudomonadota</taxon>
        <taxon>Alphaproteobacteria</taxon>
        <taxon>Sphingomonadales</taxon>
        <taxon>Sphingomonadaceae</taxon>
        <taxon>Novosphingobium</taxon>
    </lineage>
</organism>
<keyword evidence="9 10" id="KW-0998">Cell outer membrane</keyword>
<dbReference type="RefSeq" id="WP_169494200.1">
    <property type="nucleotide sequence ID" value="NZ_JABBGM010000006.1"/>
</dbReference>
<evidence type="ECO:0000256" key="1">
    <source>
        <dbReference type="ARBA" id="ARBA00004571"/>
    </source>
</evidence>
<dbReference type="CDD" id="cd01347">
    <property type="entry name" value="ligand_gated_channel"/>
    <property type="match status" value="1"/>
</dbReference>
<keyword evidence="6 11" id="KW-0798">TonB box</keyword>
<evidence type="ECO:0000256" key="4">
    <source>
        <dbReference type="ARBA" id="ARBA00022452"/>
    </source>
</evidence>
<feature type="domain" description="TonB-dependent receptor plug" evidence="14">
    <location>
        <begin position="55"/>
        <end position="155"/>
    </location>
</feature>
<dbReference type="InterPro" id="IPR036942">
    <property type="entry name" value="Beta-barrel_TonB_sf"/>
</dbReference>
<dbReference type="PANTHER" id="PTHR32552:SF74">
    <property type="entry name" value="HYDROXAMATE SIDEROPHORE RECEPTOR FHUE"/>
    <property type="match status" value="1"/>
</dbReference>
<dbReference type="GO" id="GO:0015891">
    <property type="term" value="P:siderophore transport"/>
    <property type="evidence" value="ECO:0007669"/>
    <property type="project" value="InterPro"/>
</dbReference>
<feature type="signal peptide" evidence="12">
    <location>
        <begin position="1"/>
        <end position="25"/>
    </location>
</feature>
<evidence type="ECO:0000313" key="15">
    <source>
        <dbReference type="EMBL" id="NML94924.1"/>
    </source>
</evidence>
<evidence type="ECO:0000256" key="12">
    <source>
        <dbReference type="SAM" id="SignalP"/>
    </source>
</evidence>